<dbReference type="Gene3D" id="3.90.550.10">
    <property type="entry name" value="Spore Coat Polysaccharide Biosynthesis Protein SpsA, Chain A"/>
    <property type="match status" value="1"/>
</dbReference>
<organism evidence="2 3">
    <name type="scientific">Chitinophaga qingshengii</name>
    <dbReference type="NCBI Taxonomy" id="1569794"/>
    <lineage>
        <taxon>Bacteria</taxon>
        <taxon>Pseudomonadati</taxon>
        <taxon>Bacteroidota</taxon>
        <taxon>Chitinophagia</taxon>
        <taxon>Chitinophagales</taxon>
        <taxon>Chitinophagaceae</taxon>
        <taxon>Chitinophaga</taxon>
    </lineage>
</organism>
<evidence type="ECO:0000313" key="2">
    <source>
        <dbReference type="EMBL" id="MBC9932364.1"/>
    </source>
</evidence>
<dbReference type="InterPro" id="IPR029044">
    <property type="entry name" value="Nucleotide-diphossugar_trans"/>
</dbReference>
<feature type="domain" description="MobA-like NTP transferase" evidence="1">
    <location>
        <begin position="8"/>
        <end position="171"/>
    </location>
</feature>
<comment type="caution">
    <text evidence="2">The sequence shown here is derived from an EMBL/GenBank/DDBJ whole genome shotgun (WGS) entry which is preliminary data.</text>
</comment>
<keyword evidence="3" id="KW-1185">Reference proteome</keyword>
<accession>A0ABR7TTR2</accession>
<dbReference type="InterPro" id="IPR025877">
    <property type="entry name" value="MobA-like_NTP_Trfase"/>
</dbReference>
<gene>
    <name evidence="2" type="ORF">ICL07_18400</name>
</gene>
<evidence type="ECO:0000259" key="1">
    <source>
        <dbReference type="Pfam" id="PF12804"/>
    </source>
</evidence>
<dbReference type="RefSeq" id="WP_188089490.1">
    <property type="nucleotide sequence ID" value="NZ_JACVFC010000002.1"/>
</dbReference>
<dbReference type="EMBL" id="JACVFC010000002">
    <property type="protein sequence ID" value="MBC9932364.1"/>
    <property type="molecule type" value="Genomic_DNA"/>
</dbReference>
<reference evidence="2 3" key="1">
    <citation type="submission" date="2020-09" db="EMBL/GenBank/DDBJ databases">
        <title>Genome sequences of type strains of Chitinophaga qingshengii and Chitinophaga varians.</title>
        <authorList>
            <person name="Kittiwongwattana C."/>
        </authorList>
    </citation>
    <scope>NUCLEOTIDE SEQUENCE [LARGE SCALE GENOMIC DNA]</scope>
    <source>
        <strain evidence="2 3">JCM 30026</strain>
    </source>
</reference>
<evidence type="ECO:0000313" key="3">
    <source>
        <dbReference type="Proteomes" id="UP000659124"/>
    </source>
</evidence>
<name>A0ABR7TTR2_9BACT</name>
<proteinExistence type="predicted"/>
<dbReference type="SUPFAM" id="SSF53448">
    <property type="entry name" value="Nucleotide-diphospho-sugar transferases"/>
    <property type="match status" value="1"/>
</dbReference>
<dbReference type="Pfam" id="PF12804">
    <property type="entry name" value="NTP_transf_3"/>
    <property type="match status" value="1"/>
</dbReference>
<dbReference type="Proteomes" id="UP000659124">
    <property type="component" value="Unassembled WGS sequence"/>
</dbReference>
<sequence length="196" mass="21564">MMRRTGIVILAAGASQRLGTPKQQVRFEQQSLLKRIIHTAQQTSARPIVVVLGAFADNILPETTNSEAIVIINPHWETGMGSSIQAGVQHLLHIANNVSDVLILLCDQPFITAALLEELITTHLRENKGITACTYGNTTGTPIIFHQKYFPLLQTLSGQEGAKKIIYQHPDDVTTLPFPEGSIDIDTPEDLKKLHI</sequence>
<dbReference type="CDD" id="cd04182">
    <property type="entry name" value="GT_2_like_f"/>
    <property type="match status" value="1"/>
</dbReference>
<dbReference type="PANTHER" id="PTHR43777:SF1">
    <property type="entry name" value="MOLYBDENUM COFACTOR CYTIDYLYLTRANSFERASE"/>
    <property type="match status" value="1"/>
</dbReference>
<dbReference type="PANTHER" id="PTHR43777">
    <property type="entry name" value="MOLYBDENUM COFACTOR CYTIDYLYLTRANSFERASE"/>
    <property type="match status" value="1"/>
</dbReference>
<protein>
    <submittedName>
        <fullName evidence="2">Nucleotidyltransferase family protein</fullName>
    </submittedName>
</protein>